<evidence type="ECO:0000256" key="1">
    <source>
        <dbReference type="SAM" id="MobiDB-lite"/>
    </source>
</evidence>
<evidence type="ECO:0000313" key="2">
    <source>
        <dbReference type="EMBL" id="KAF7192877.1"/>
    </source>
</evidence>
<feature type="compositionally biased region" description="Basic and acidic residues" evidence="1">
    <location>
        <begin position="39"/>
        <end position="59"/>
    </location>
</feature>
<feature type="compositionally biased region" description="Basic and acidic residues" evidence="1">
    <location>
        <begin position="345"/>
        <end position="361"/>
    </location>
</feature>
<dbReference type="Proteomes" id="UP000660729">
    <property type="component" value="Unassembled WGS sequence"/>
</dbReference>
<feature type="compositionally biased region" description="Polar residues" evidence="1">
    <location>
        <begin position="323"/>
        <end position="333"/>
    </location>
</feature>
<accession>A0A8H6RLL9</accession>
<name>A0A8H6RLL9_9PEZI</name>
<dbReference type="OrthoDB" id="10445836at2759"/>
<organism evidence="2 3">
    <name type="scientific">Pseudocercospora fuligena</name>
    <dbReference type="NCBI Taxonomy" id="685502"/>
    <lineage>
        <taxon>Eukaryota</taxon>
        <taxon>Fungi</taxon>
        <taxon>Dikarya</taxon>
        <taxon>Ascomycota</taxon>
        <taxon>Pezizomycotina</taxon>
        <taxon>Dothideomycetes</taxon>
        <taxon>Dothideomycetidae</taxon>
        <taxon>Mycosphaerellales</taxon>
        <taxon>Mycosphaerellaceae</taxon>
        <taxon>Pseudocercospora</taxon>
    </lineage>
</organism>
<keyword evidence="3" id="KW-1185">Reference proteome</keyword>
<gene>
    <name evidence="2" type="ORF">HII31_05791</name>
</gene>
<feature type="region of interest" description="Disordered" evidence="1">
    <location>
        <begin position="1"/>
        <end position="81"/>
    </location>
</feature>
<feature type="region of interest" description="Disordered" evidence="1">
    <location>
        <begin position="317"/>
        <end position="391"/>
    </location>
</feature>
<dbReference type="AlphaFoldDB" id="A0A8H6RLL9"/>
<proteinExistence type="predicted"/>
<protein>
    <submittedName>
        <fullName evidence="2">Uncharacterized protein</fullName>
    </submittedName>
</protein>
<reference evidence="2" key="1">
    <citation type="submission" date="2020-04" db="EMBL/GenBank/DDBJ databases">
        <title>Draft genome resource of the tomato pathogen Pseudocercospora fuligena.</title>
        <authorList>
            <person name="Zaccaron A."/>
        </authorList>
    </citation>
    <scope>NUCLEOTIDE SEQUENCE</scope>
    <source>
        <strain evidence="2">PF001</strain>
    </source>
</reference>
<dbReference type="EMBL" id="JABCIY010000103">
    <property type="protein sequence ID" value="KAF7192877.1"/>
    <property type="molecule type" value="Genomic_DNA"/>
</dbReference>
<sequence>MSDSKQLKEDSTSSRPGMWSGTMALVNVPRSRTPGASSDHTKGEAATDTVDQRGPDTARQKCQSVPAERTETGGKGRRDNFFPLPGEVRNTIYALVYNEDVLPYEVDILQINRKLLPDSSLSSVSSQINQETYLYEGDVIEKFLNRHRFFTHFNFEDLRKRCTENRLLLKFIHRDLQHPAIALLRELEIIVLMPYPDSRPGKDANLRIMTLDKPDEDGQIIIFAATCQRRDDNDDGQDDPKDLLKVLGELENLAQAHASTQEPELTAKFHGCTYLDVRSCVRYLHMLLRSDGNRLLHTLADLVRNDGDEMAVSSIEIPHDPTESSPTGFSEMNPTAVPMSYPEAPPKEKHFGEHYATETRLPDCAPSIQEEAAKSKTSKGRQPLNFKRRGR</sequence>
<evidence type="ECO:0000313" key="3">
    <source>
        <dbReference type="Proteomes" id="UP000660729"/>
    </source>
</evidence>
<feature type="compositionally biased region" description="Basic and acidic residues" evidence="1">
    <location>
        <begin position="1"/>
        <end position="12"/>
    </location>
</feature>
<feature type="compositionally biased region" description="Basic and acidic residues" evidence="1">
    <location>
        <begin position="68"/>
        <end position="80"/>
    </location>
</feature>
<comment type="caution">
    <text evidence="2">The sequence shown here is derived from an EMBL/GenBank/DDBJ whole genome shotgun (WGS) entry which is preliminary data.</text>
</comment>